<feature type="non-terminal residue" evidence="4">
    <location>
        <position position="1"/>
    </location>
</feature>
<dbReference type="InterPro" id="IPR029055">
    <property type="entry name" value="Ntn_hydrolases_N"/>
</dbReference>
<dbReference type="AlphaFoldDB" id="A0A382ZVH3"/>
<dbReference type="Pfam" id="PF01804">
    <property type="entry name" value="Penicil_amidase"/>
    <property type="match status" value="1"/>
</dbReference>
<dbReference type="PANTHER" id="PTHR34218">
    <property type="entry name" value="PEPTIDASE S45 PENICILLIN AMIDASE"/>
    <property type="match status" value="1"/>
</dbReference>
<sequence>ELKVSSGPSTRRVIDFGDAENSTGISPTGQSGYFFDQHYQDQTPLYLAGKSRRQIINLDRIPGNKKSQLIFLP</sequence>
<name>A0A382ZVH3_9ZZZZ</name>
<dbReference type="InterPro" id="IPR002692">
    <property type="entry name" value="S45"/>
</dbReference>
<dbReference type="EMBL" id="UINC01100721">
    <property type="protein sequence ID" value="SVC60993.1"/>
    <property type="molecule type" value="Genomic_DNA"/>
</dbReference>
<feature type="compositionally biased region" description="Polar residues" evidence="1">
    <location>
        <begin position="20"/>
        <end position="29"/>
    </location>
</feature>
<accession>A0A382ZVH3</accession>
<evidence type="ECO:0000313" key="4">
    <source>
        <dbReference type="EMBL" id="SVD99280.1"/>
    </source>
</evidence>
<dbReference type="PANTHER" id="PTHR34218:SF5">
    <property type="entry name" value="PENICILLIN ACYLASE FAMILY PROTEIN"/>
    <property type="match status" value="1"/>
</dbReference>
<gene>
    <name evidence="2" type="ORF">METZ01_LOCUS179374</name>
    <name evidence="3" type="ORF">METZ01_LOCUS313847</name>
    <name evidence="4" type="ORF">METZ01_LOCUS452134</name>
</gene>
<protein>
    <recommendedName>
        <fullName evidence="5">Penicillin acylase family protein</fullName>
    </recommendedName>
</protein>
<dbReference type="GO" id="GO:0017000">
    <property type="term" value="P:antibiotic biosynthetic process"/>
    <property type="evidence" value="ECO:0007669"/>
    <property type="project" value="InterPro"/>
</dbReference>
<evidence type="ECO:0000256" key="1">
    <source>
        <dbReference type="SAM" id="MobiDB-lite"/>
    </source>
</evidence>
<dbReference type="Gene3D" id="3.60.20.10">
    <property type="entry name" value="Glutamine Phosphoribosylpyrophosphate, subunit 1, domain 1"/>
    <property type="match status" value="1"/>
</dbReference>
<dbReference type="SUPFAM" id="SSF56235">
    <property type="entry name" value="N-terminal nucleophile aminohydrolases (Ntn hydrolases)"/>
    <property type="match status" value="1"/>
</dbReference>
<dbReference type="EMBL" id="UINC01186851">
    <property type="protein sequence ID" value="SVD99280.1"/>
    <property type="molecule type" value="Genomic_DNA"/>
</dbReference>
<proteinExistence type="predicted"/>
<organism evidence="4">
    <name type="scientific">marine metagenome</name>
    <dbReference type="NCBI Taxonomy" id="408172"/>
    <lineage>
        <taxon>unclassified sequences</taxon>
        <taxon>metagenomes</taxon>
        <taxon>ecological metagenomes</taxon>
    </lineage>
</organism>
<evidence type="ECO:0008006" key="5">
    <source>
        <dbReference type="Google" id="ProtNLM"/>
    </source>
</evidence>
<evidence type="ECO:0000313" key="3">
    <source>
        <dbReference type="EMBL" id="SVC60993.1"/>
    </source>
</evidence>
<dbReference type="GO" id="GO:0016787">
    <property type="term" value="F:hydrolase activity"/>
    <property type="evidence" value="ECO:0007669"/>
    <property type="project" value="InterPro"/>
</dbReference>
<evidence type="ECO:0000313" key="2">
    <source>
        <dbReference type="EMBL" id="SVB26520.1"/>
    </source>
</evidence>
<reference evidence="4" key="1">
    <citation type="submission" date="2018-05" db="EMBL/GenBank/DDBJ databases">
        <authorList>
            <person name="Lanie J.A."/>
            <person name="Ng W.-L."/>
            <person name="Kazmierczak K.M."/>
            <person name="Andrzejewski T.M."/>
            <person name="Davidsen T.M."/>
            <person name="Wayne K.J."/>
            <person name="Tettelin H."/>
            <person name="Glass J.I."/>
            <person name="Rusch D."/>
            <person name="Podicherti R."/>
            <person name="Tsui H.-C.T."/>
            <person name="Winkler M.E."/>
        </authorList>
    </citation>
    <scope>NUCLEOTIDE SEQUENCE</scope>
</reference>
<dbReference type="EMBL" id="UINC01034926">
    <property type="protein sequence ID" value="SVB26520.1"/>
    <property type="molecule type" value="Genomic_DNA"/>
</dbReference>
<feature type="region of interest" description="Disordered" evidence="1">
    <location>
        <begin position="1"/>
        <end position="29"/>
    </location>
</feature>